<reference evidence="1" key="1">
    <citation type="journal article" date="2014" name="Front. Microbiol.">
        <title>High frequency of phylogenetically diverse reductive dehalogenase-homologous genes in deep subseafloor sedimentary metagenomes.</title>
        <authorList>
            <person name="Kawai M."/>
            <person name="Futagami T."/>
            <person name="Toyoda A."/>
            <person name="Takaki Y."/>
            <person name="Nishi S."/>
            <person name="Hori S."/>
            <person name="Arai W."/>
            <person name="Tsubouchi T."/>
            <person name="Morono Y."/>
            <person name="Uchiyama I."/>
            <person name="Ito T."/>
            <person name="Fujiyama A."/>
            <person name="Inagaki F."/>
            <person name="Takami H."/>
        </authorList>
    </citation>
    <scope>NUCLEOTIDE SEQUENCE</scope>
    <source>
        <strain evidence="1">Expedition CK06-06</strain>
    </source>
</reference>
<dbReference type="EMBL" id="BART01019470">
    <property type="protein sequence ID" value="GAG86567.1"/>
    <property type="molecule type" value="Genomic_DNA"/>
</dbReference>
<proteinExistence type="predicted"/>
<sequence length="44" mass="5431">RSLNEIEVYEKLSEFFISDIEDEQIIKDFKFVCQQIAPFWKKFE</sequence>
<comment type="caution">
    <text evidence="1">The sequence shown here is derived from an EMBL/GenBank/DDBJ whole genome shotgun (WGS) entry which is preliminary data.</text>
</comment>
<gene>
    <name evidence="1" type="ORF">S01H4_36425</name>
</gene>
<feature type="non-terminal residue" evidence="1">
    <location>
        <position position="1"/>
    </location>
</feature>
<dbReference type="AlphaFoldDB" id="X1BZP1"/>
<accession>X1BZP1</accession>
<organism evidence="1">
    <name type="scientific">marine sediment metagenome</name>
    <dbReference type="NCBI Taxonomy" id="412755"/>
    <lineage>
        <taxon>unclassified sequences</taxon>
        <taxon>metagenomes</taxon>
        <taxon>ecological metagenomes</taxon>
    </lineage>
</organism>
<protein>
    <submittedName>
        <fullName evidence="1">Uncharacterized protein</fullName>
    </submittedName>
</protein>
<name>X1BZP1_9ZZZZ</name>
<evidence type="ECO:0000313" key="1">
    <source>
        <dbReference type="EMBL" id="GAG86567.1"/>
    </source>
</evidence>